<dbReference type="EMBL" id="AZBU02000007">
    <property type="protein sequence ID" value="TKR70343.1"/>
    <property type="molecule type" value="Genomic_DNA"/>
</dbReference>
<keyword evidence="2" id="KW-1185">Reference proteome</keyword>
<organism evidence="1 2">
    <name type="scientific">Steinernema carpocapsae</name>
    <name type="common">Entomopathogenic nematode</name>
    <dbReference type="NCBI Taxonomy" id="34508"/>
    <lineage>
        <taxon>Eukaryota</taxon>
        <taxon>Metazoa</taxon>
        <taxon>Ecdysozoa</taxon>
        <taxon>Nematoda</taxon>
        <taxon>Chromadorea</taxon>
        <taxon>Rhabditida</taxon>
        <taxon>Tylenchina</taxon>
        <taxon>Panagrolaimomorpha</taxon>
        <taxon>Strongyloidoidea</taxon>
        <taxon>Steinernematidae</taxon>
        <taxon>Steinernema</taxon>
    </lineage>
</organism>
<protein>
    <submittedName>
        <fullName evidence="1">Uncharacterized protein</fullName>
    </submittedName>
</protein>
<dbReference type="AlphaFoldDB" id="A0A4U5MME1"/>
<dbReference type="OrthoDB" id="10413569at2759"/>
<gene>
    <name evidence="1" type="ORF">L596_022382</name>
</gene>
<reference evidence="1 2" key="1">
    <citation type="journal article" date="2015" name="Genome Biol.">
        <title>Comparative genomics of Steinernema reveals deeply conserved gene regulatory networks.</title>
        <authorList>
            <person name="Dillman A.R."/>
            <person name="Macchietto M."/>
            <person name="Porter C.F."/>
            <person name="Rogers A."/>
            <person name="Williams B."/>
            <person name="Antoshechkin I."/>
            <person name="Lee M.M."/>
            <person name="Goodwin Z."/>
            <person name="Lu X."/>
            <person name="Lewis E.E."/>
            <person name="Goodrich-Blair H."/>
            <person name="Stock S.P."/>
            <person name="Adams B.J."/>
            <person name="Sternberg P.W."/>
            <person name="Mortazavi A."/>
        </authorList>
    </citation>
    <scope>NUCLEOTIDE SEQUENCE [LARGE SCALE GENOMIC DNA]</scope>
    <source>
        <strain evidence="1 2">ALL</strain>
    </source>
</reference>
<evidence type="ECO:0000313" key="1">
    <source>
        <dbReference type="EMBL" id="TKR70343.1"/>
    </source>
</evidence>
<proteinExistence type="predicted"/>
<sequence>MLTHSTSSSAYSNRRLYDDMEFVCYEFADSVVAHLSNPLLLRNLRSLVWSNAAQLQYNYRGNAELSVLFPTDLGGFLQAFGERSFLKDRKNKNNPVEARIWAWKKRQLLGLSLDRIAIHGRPEEKTEAKWQYSKVTKTDVLRYLEIPRREWAFPSNLEISNIQDDHLYANEIIRKLPVDFQIYNFHNVHGQSDAFVAFLQKLANSPVKNLKINFTSCSLTQEATDAIIYLLRPNCKTTIQFKQQDLSFFGEAYLNLFYNVWYHEENVQALMRLHKIDQDVAELLTNVLWNRQPHPKEGDQSTRFSVVETHQFLGAQRKSLVEVKLG</sequence>
<reference evidence="1 2" key="2">
    <citation type="journal article" date="2019" name="G3 (Bethesda)">
        <title>Hybrid Assembly of the Genome of the Entomopathogenic Nematode Steinernema carpocapsae Identifies the X-Chromosome.</title>
        <authorList>
            <person name="Serra L."/>
            <person name="Macchietto M."/>
            <person name="Macias-Munoz A."/>
            <person name="McGill C.J."/>
            <person name="Rodriguez I.M."/>
            <person name="Rodriguez B."/>
            <person name="Murad R."/>
            <person name="Mortazavi A."/>
        </authorList>
    </citation>
    <scope>NUCLEOTIDE SEQUENCE [LARGE SCALE GENOMIC DNA]</scope>
    <source>
        <strain evidence="1 2">ALL</strain>
    </source>
</reference>
<dbReference type="Proteomes" id="UP000298663">
    <property type="component" value="Unassembled WGS sequence"/>
</dbReference>
<comment type="caution">
    <text evidence="1">The sequence shown here is derived from an EMBL/GenBank/DDBJ whole genome shotgun (WGS) entry which is preliminary data.</text>
</comment>
<name>A0A4U5MME1_STECR</name>
<evidence type="ECO:0000313" key="2">
    <source>
        <dbReference type="Proteomes" id="UP000298663"/>
    </source>
</evidence>
<accession>A0A4U5MME1</accession>